<dbReference type="InterPro" id="IPR012337">
    <property type="entry name" value="RNaseH-like_sf"/>
</dbReference>
<dbReference type="GO" id="GO:0006310">
    <property type="term" value="P:DNA recombination"/>
    <property type="evidence" value="ECO:0007669"/>
    <property type="project" value="UniProtKB-KW"/>
</dbReference>
<keyword evidence="8" id="KW-0808">Transferase</keyword>
<dbReference type="GO" id="GO:0015074">
    <property type="term" value="P:DNA integration"/>
    <property type="evidence" value="ECO:0007669"/>
    <property type="project" value="UniProtKB-KW"/>
</dbReference>
<keyword evidence="1" id="KW-0540">Nuclease</keyword>
<dbReference type="Proteomes" id="UP000078492">
    <property type="component" value="Unassembled WGS sequence"/>
</dbReference>
<dbReference type="STRING" id="471704.A0A151J7Q4"/>
<protein>
    <submittedName>
        <fullName evidence="11">Copia protein</fullName>
    </submittedName>
</protein>
<evidence type="ECO:0000256" key="8">
    <source>
        <dbReference type="ARBA" id="ARBA00022932"/>
    </source>
</evidence>
<keyword evidence="8" id="KW-0548">Nucleotidyltransferase</keyword>
<dbReference type="InterPro" id="IPR036397">
    <property type="entry name" value="RNaseH_sf"/>
</dbReference>
<proteinExistence type="predicted"/>
<evidence type="ECO:0000259" key="10">
    <source>
        <dbReference type="PROSITE" id="PS50994"/>
    </source>
</evidence>
<evidence type="ECO:0000313" key="11">
    <source>
        <dbReference type="EMBL" id="KYN19761.1"/>
    </source>
</evidence>
<keyword evidence="4" id="KW-0378">Hydrolase</keyword>
<dbReference type="AlphaFoldDB" id="A0A151J7Q4"/>
<dbReference type="InterPro" id="IPR001584">
    <property type="entry name" value="Integrase_cat-core"/>
</dbReference>
<keyword evidence="7" id="KW-0695">RNA-directed DNA polymerase</keyword>
<evidence type="ECO:0000256" key="3">
    <source>
        <dbReference type="ARBA" id="ARBA00022759"/>
    </source>
</evidence>
<evidence type="ECO:0000256" key="1">
    <source>
        <dbReference type="ARBA" id="ARBA00022722"/>
    </source>
</evidence>
<feature type="non-terminal residue" evidence="11">
    <location>
        <position position="1"/>
    </location>
</feature>
<evidence type="ECO:0000313" key="12">
    <source>
        <dbReference type="Proteomes" id="UP000078492"/>
    </source>
</evidence>
<dbReference type="GO" id="GO:0016787">
    <property type="term" value="F:hydrolase activity"/>
    <property type="evidence" value="ECO:0007669"/>
    <property type="project" value="UniProtKB-KW"/>
</dbReference>
<reference evidence="11 12" key="1">
    <citation type="submission" date="2015-09" db="EMBL/GenBank/DDBJ databases">
        <title>Trachymyrmex cornetzi WGS genome.</title>
        <authorList>
            <person name="Nygaard S."/>
            <person name="Hu H."/>
            <person name="Boomsma J."/>
            <person name="Zhang G."/>
        </authorList>
    </citation>
    <scope>NUCLEOTIDE SEQUENCE [LARGE SCALE GENOMIC DNA]</scope>
    <source>
        <strain evidence="11">Tcor2-1</strain>
        <tissue evidence="11">Whole body</tissue>
    </source>
</reference>
<dbReference type="EMBL" id="KQ979690">
    <property type="protein sequence ID" value="KYN19761.1"/>
    <property type="molecule type" value="Genomic_DNA"/>
</dbReference>
<keyword evidence="12" id="KW-1185">Reference proteome</keyword>
<dbReference type="GO" id="GO:0003964">
    <property type="term" value="F:RNA-directed DNA polymerase activity"/>
    <property type="evidence" value="ECO:0007669"/>
    <property type="project" value="UniProtKB-KW"/>
</dbReference>
<evidence type="ECO:0000256" key="2">
    <source>
        <dbReference type="ARBA" id="ARBA00022723"/>
    </source>
</evidence>
<dbReference type="PANTHER" id="PTHR42648:SF11">
    <property type="entry name" value="TRANSPOSON TY4-P GAG-POL POLYPROTEIN"/>
    <property type="match status" value="1"/>
</dbReference>
<evidence type="ECO:0000256" key="7">
    <source>
        <dbReference type="ARBA" id="ARBA00022918"/>
    </source>
</evidence>
<accession>A0A151J7Q4</accession>
<dbReference type="GO" id="GO:0003887">
    <property type="term" value="F:DNA-directed DNA polymerase activity"/>
    <property type="evidence" value="ECO:0007669"/>
    <property type="project" value="UniProtKB-KW"/>
</dbReference>
<keyword evidence="3" id="KW-0255">Endonuclease</keyword>
<keyword evidence="9" id="KW-0233">DNA recombination</keyword>
<keyword evidence="8" id="KW-0239">DNA-directed DNA polymerase</keyword>
<feature type="domain" description="Integrase catalytic" evidence="10">
    <location>
        <begin position="1"/>
        <end position="69"/>
    </location>
</feature>
<dbReference type="PANTHER" id="PTHR42648">
    <property type="entry name" value="TRANSPOSASE, PUTATIVE-RELATED"/>
    <property type="match status" value="1"/>
</dbReference>
<dbReference type="SUPFAM" id="SSF53098">
    <property type="entry name" value="Ribonuclease H-like"/>
    <property type="match status" value="1"/>
</dbReference>
<keyword evidence="2" id="KW-0479">Metal-binding</keyword>
<evidence type="ECO:0000256" key="4">
    <source>
        <dbReference type="ARBA" id="ARBA00022801"/>
    </source>
</evidence>
<keyword evidence="6" id="KW-0229">DNA integration</keyword>
<organism evidence="11 12">
    <name type="scientific">Trachymyrmex cornetzi</name>
    <dbReference type="NCBI Taxonomy" id="471704"/>
    <lineage>
        <taxon>Eukaryota</taxon>
        <taxon>Metazoa</taxon>
        <taxon>Ecdysozoa</taxon>
        <taxon>Arthropoda</taxon>
        <taxon>Hexapoda</taxon>
        <taxon>Insecta</taxon>
        <taxon>Pterygota</taxon>
        <taxon>Neoptera</taxon>
        <taxon>Endopterygota</taxon>
        <taxon>Hymenoptera</taxon>
        <taxon>Apocrita</taxon>
        <taxon>Aculeata</taxon>
        <taxon>Formicoidea</taxon>
        <taxon>Formicidae</taxon>
        <taxon>Myrmicinae</taxon>
        <taxon>Trachymyrmex</taxon>
    </lineage>
</organism>
<name>A0A151J7Q4_9HYME</name>
<dbReference type="InterPro" id="IPR039537">
    <property type="entry name" value="Retrotran_Ty1/copia-like"/>
</dbReference>
<keyword evidence="5" id="KW-0460">Magnesium</keyword>
<dbReference type="GO" id="GO:0003676">
    <property type="term" value="F:nucleic acid binding"/>
    <property type="evidence" value="ECO:0007669"/>
    <property type="project" value="InterPro"/>
</dbReference>
<gene>
    <name evidence="11" type="ORF">ALC57_07914</name>
</gene>
<dbReference type="Gene3D" id="3.30.420.10">
    <property type="entry name" value="Ribonuclease H-like superfamily/Ribonuclease H"/>
    <property type="match status" value="1"/>
</dbReference>
<evidence type="ECO:0000256" key="6">
    <source>
        <dbReference type="ARBA" id="ARBA00022908"/>
    </source>
</evidence>
<dbReference type="PROSITE" id="PS50994">
    <property type="entry name" value="INTEGRASE"/>
    <property type="match status" value="1"/>
</dbReference>
<sequence length="120" mass="13463">SVEYTPQQNGVAERANRTIEEMARCMLLQSEGPTSLWAEAVNKTVFLRNRCPSKATGDKTPLELWSGKKPDVRKFRTFGSHVTALRKGPGNGTQRAKISCLSDIVQNRRLIDYGEEVQLK</sequence>
<dbReference type="GO" id="GO:0004519">
    <property type="term" value="F:endonuclease activity"/>
    <property type="evidence" value="ECO:0007669"/>
    <property type="project" value="UniProtKB-KW"/>
</dbReference>
<dbReference type="GO" id="GO:0046872">
    <property type="term" value="F:metal ion binding"/>
    <property type="evidence" value="ECO:0007669"/>
    <property type="project" value="UniProtKB-KW"/>
</dbReference>
<evidence type="ECO:0000256" key="5">
    <source>
        <dbReference type="ARBA" id="ARBA00022842"/>
    </source>
</evidence>
<evidence type="ECO:0000256" key="9">
    <source>
        <dbReference type="ARBA" id="ARBA00023172"/>
    </source>
</evidence>